<evidence type="ECO:0000256" key="4">
    <source>
        <dbReference type="ARBA" id="ARBA00022989"/>
    </source>
</evidence>
<feature type="non-terminal residue" evidence="10">
    <location>
        <position position="1"/>
    </location>
</feature>
<keyword evidence="11" id="KW-1185">Reference proteome</keyword>
<organism evidence="10 11">
    <name type="scientific">Jacana jacana</name>
    <name type="common">Wattled jacana</name>
    <name type="synonym">Parra jacana</name>
    <dbReference type="NCBI Taxonomy" id="54508"/>
    <lineage>
        <taxon>Eukaryota</taxon>
        <taxon>Metazoa</taxon>
        <taxon>Chordata</taxon>
        <taxon>Craniata</taxon>
        <taxon>Vertebrata</taxon>
        <taxon>Euteleostomi</taxon>
        <taxon>Archelosauria</taxon>
        <taxon>Archosauria</taxon>
        <taxon>Dinosauria</taxon>
        <taxon>Saurischia</taxon>
        <taxon>Theropoda</taxon>
        <taxon>Coelurosauria</taxon>
        <taxon>Aves</taxon>
        <taxon>Neognathae</taxon>
        <taxon>Neoaves</taxon>
        <taxon>Charadriiformes</taxon>
        <taxon>Jacanidae</taxon>
        <taxon>Jacana</taxon>
    </lineage>
</organism>
<dbReference type="AlphaFoldDB" id="A0A7L2YW85"/>
<evidence type="ECO:0000313" key="11">
    <source>
        <dbReference type="Proteomes" id="UP000550086"/>
    </source>
</evidence>
<keyword evidence="2" id="KW-0812">Transmembrane</keyword>
<evidence type="ECO:0000313" key="10">
    <source>
        <dbReference type="EMBL" id="NXS98908.1"/>
    </source>
</evidence>
<dbReference type="Gene3D" id="3.40.50.11530">
    <property type="match status" value="1"/>
</dbReference>
<keyword evidence="3" id="KW-0732">Signal</keyword>
<sequence>AASSVPRDTHDIFGAAMACLHGELGAADRGGGWVLAYFSRLCSPRDVPRPLRPLPTYRLPRQLPGLLGALRGSPPASRRCCPRGRAGEVLHRLLEAGAGEGSHPPRDPGAAAGT</sequence>
<evidence type="ECO:0000259" key="9">
    <source>
        <dbReference type="Pfam" id="PF08357"/>
    </source>
</evidence>
<name>A0A7L2YW85_JACJC</name>
<dbReference type="InterPro" id="IPR013568">
    <property type="entry name" value="SEFIR_dom"/>
</dbReference>
<keyword evidence="5" id="KW-0472">Membrane</keyword>
<dbReference type="EMBL" id="VZTM01027181">
    <property type="protein sequence ID" value="NXS98908.1"/>
    <property type="molecule type" value="Genomic_DNA"/>
</dbReference>
<comment type="subcellular location">
    <subcellularLocation>
        <location evidence="1">Membrane</location>
        <topology evidence="1">Single-pass type I membrane protein</topology>
    </subcellularLocation>
</comment>
<protein>
    <submittedName>
        <fullName evidence="10">I17RC protein</fullName>
    </submittedName>
</protein>
<evidence type="ECO:0000256" key="7">
    <source>
        <dbReference type="ARBA" id="ARBA00023180"/>
    </source>
</evidence>
<keyword evidence="6" id="KW-0675">Receptor</keyword>
<evidence type="ECO:0000256" key="1">
    <source>
        <dbReference type="ARBA" id="ARBA00004479"/>
    </source>
</evidence>
<accession>A0A7L2YW85</accession>
<keyword evidence="7" id="KW-0325">Glycoprotein</keyword>
<feature type="non-terminal residue" evidence="10">
    <location>
        <position position="114"/>
    </location>
</feature>
<dbReference type="GO" id="GO:0030368">
    <property type="term" value="F:interleukin-17 receptor activity"/>
    <property type="evidence" value="ECO:0007669"/>
    <property type="project" value="InterPro"/>
</dbReference>
<feature type="domain" description="SEFIR" evidence="9">
    <location>
        <begin position="7"/>
        <end position="70"/>
    </location>
</feature>
<dbReference type="PANTHER" id="PTHR15583:SF10">
    <property type="entry name" value="INTERLEUKIN-17 RECEPTOR E-LIKE-RELATED"/>
    <property type="match status" value="1"/>
</dbReference>
<evidence type="ECO:0000256" key="8">
    <source>
        <dbReference type="SAM" id="MobiDB-lite"/>
    </source>
</evidence>
<gene>
    <name evidence="10" type="primary">Il17rc_1</name>
    <name evidence="10" type="ORF">JACJAC_R14508</name>
</gene>
<feature type="region of interest" description="Disordered" evidence="8">
    <location>
        <begin position="94"/>
        <end position="114"/>
    </location>
</feature>
<evidence type="ECO:0000256" key="6">
    <source>
        <dbReference type="ARBA" id="ARBA00023170"/>
    </source>
</evidence>
<evidence type="ECO:0000256" key="5">
    <source>
        <dbReference type="ARBA" id="ARBA00023136"/>
    </source>
</evidence>
<keyword evidence="4" id="KW-1133">Transmembrane helix</keyword>
<dbReference type="InterPro" id="IPR039465">
    <property type="entry name" value="IL-17_rcpt-like"/>
</dbReference>
<dbReference type="Pfam" id="PF08357">
    <property type="entry name" value="SEFIR"/>
    <property type="match status" value="1"/>
</dbReference>
<dbReference type="Proteomes" id="UP000550086">
    <property type="component" value="Unassembled WGS sequence"/>
</dbReference>
<comment type="caution">
    <text evidence="10">The sequence shown here is derived from an EMBL/GenBank/DDBJ whole genome shotgun (WGS) entry which is preliminary data.</text>
</comment>
<dbReference type="GO" id="GO:0016020">
    <property type="term" value="C:membrane"/>
    <property type="evidence" value="ECO:0007669"/>
    <property type="project" value="UniProtKB-SubCell"/>
</dbReference>
<proteinExistence type="predicted"/>
<dbReference type="OrthoDB" id="9386450at2759"/>
<dbReference type="PANTHER" id="PTHR15583">
    <property type="entry name" value="INTERLEUKIN-17 RECEPTOR"/>
    <property type="match status" value="1"/>
</dbReference>
<evidence type="ECO:0000256" key="2">
    <source>
        <dbReference type="ARBA" id="ARBA00022692"/>
    </source>
</evidence>
<reference evidence="10 11" key="1">
    <citation type="submission" date="2019-09" db="EMBL/GenBank/DDBJ databases">
        <title>Bird 10,000 Genomes (B10K) Project - Family phase.</title>
        <authorList>
            <person name="Zhang G."/>
        </authorList>
    </citation>
    <scope>NUCLEOTIDE SEQUENCE [LARGE SCALE GENOMIC DNA]</scope>
    <source>
        <strain evidence="10">B10K-DU-002-59</strain>
        <tissue evidence="10">Muscle</tissue>
    </source>
</reference>
<evidence type="ECO:0000256" key="3">
    <source>
        <dbReference type="ARBA" id="ARBA00022729"/>
    </source>
</evidence>